<dbReference type="InterPro" id="IPR009027">
    <property type="entry name" value="Ribosomal_bL9/RNase_H1_N"/>
</dbReference>
<dbReference type="Gene3D" id="3.40.970.10">
    <property type="entry name" value="Ribonuclease H1, N-terminal domain"/>
    <property type="match status" value="1"/>
</dbReference>
<comment type="caution">
    <text evidence="3">The sequence shown here is derived from an EMBL/GenBank/DDBJ whole genome shotgun (WGS) entry which is preliminary data.</text>
</comment>
<evidence type="ECO:0000256" key="1">
    <source>
        <dbReference type="SAM" id="MobiDB-lite"/>
    </source>
</evidence>
<dbReference type="SUPFAM" id="SSF55658">
    <property type="entry name" value="L9 N-domain-like"/>
    <property type="match status" value="1"/>
</dbReference>
<feature type="region of interest" description="Disordered" evidence="1">
    <location>
        <begin position="285"/>
        <end position="306"/>
    </location>
</feature>
<evidence type="ECO:0000313" key="3">
    <source>
        <dbReference type="EMBL" id="KAK7461782.1"/>
    </source>
</evidence>
<dbReference type="Pfam" id="PF01693">
    <property type="entry name" value="Cauli_VI"/>
    <property type="match status" value="1"/>
</dbReference>
<dbReference type="InterPro" id="IPR011320">
    <property type="entry name" value="RNase_H1_N"/>
</dbReference>
<organism evidence="3 4">
    <name type="scientific">Marasmiellus scandens</name>
    <dbReference type="NCBI Taxonomy" id="2682957"/>
    <lineage>
        <taxon>Eukaryota</taxon>
        <taxon>Fungi</taxon>
        <taxon>Dikarya</taxon>
        <taxon>Basidiomycota</taxon>
        <taxon>Agaricomycotina</taxon>
        <taxon>Agaricomycetes</taxon>
        <taxon>Agaricomycetidae</taxon>
        <taxon>Agaricales</taxon>
        <taxon>Marasmiineae</taxon>
        <taxon>Omphalotaceae</taxon>
        <taxon>Marasmiellus</taxon>
    </lineage>
</organism>
<sequence>MDNNSAAFRLPVGSKLIVTCPDSSGNSTQRQYHVSLPAGEFLNVIAVASAMVSVPPSTPSASRTVQAVSPLSPTPSVVNAVPASVPKTPKVHGGKVPCYNASDFETESESSEDSYGRSYFTDVEIDEEILGSGDPNDQDTPVFKYKAFARLAHPDELSWDDSRGGTDIYVVTRGRRIGIFADWSLVHELTYSVPNAVQQHCRSIDEALDVYQAAYDNIAGHVPLAVVPAKVTISNPIIDDNLKSIRGHDLDIRVVGDPAHIHVFPISCKNSGKVFVKTPQIGRTASQVLSPSRAGPSGTPGPSRRR</sequence>
<keyword evidence="4" id="KW-1185">Reference proteome</keyword>
<protein>
    <recommendedName>
        <fullName evidence="2">Ribonuclease H1 N-terminal domain-containing protein</fullName>
    </recommendedName>
</protein>
<dbReference type="InterPro" id="IPR037056">
    <property type="entry name" value="RNase_H1_N_sf"/>
</dbReference>
<dbReference type="EMBL" id="JBANRG010000012">
    <property type="protein sequence ID" value="KAK7461782.1"/>
    <property type="molecule type" value="Genomic_DNA"/>
</dbReference>
<evidence type="ECO:0000313" key="4">
    <source>
        <dbReference type="Proteomes" id="UP001498398"/>
    </source>
</evidence>
<accession>A0ABR1JKU9</accession>
<gene>
    <name evidence="3" type="ORF">VKT23_008214</name>
</gene>
<proteinExistence type="predicted"/>
<reference evidence="3 4" key="1">
    <citation type="submission" date="2024-01" db="EMBL/GenBank/DDBJ databases">
        <title>A draft genome for the cacao thread blight pathogen Marasmiellus scandens.</title>
        <authorList>
            <person name="Baruah I.K."/>
            <person name="Leung J."/>
            <person name="Bukari Y."/>
            <person name="Amoako-Attah I."/>
            <person name="Meinhardt L.W."/>
            <person name="Bailey B.A."/>
            <person name="Cohen S.P."/>
        </authorList>
    </citation>
    <scope>NUCLEOTIDE SEQUENCE [LARGE SCALE GENOMIC DNA]</scope>
    <source>
        <strain evidence="3 4">GH-19</strain>
    </source>
</reference>
<name>A0ABR1JKU9_9AGAR</name>
<feature type="domain" description="Ribonuclease H1 N-terminal" evidence="2">
    <location>
        <begin position="169"/>
        <end position="207"/>
    </location>
</feature>
<dbReference type="Proteomes" id="UP001498398">
    <property type="component" value="Unassembled WGS sequence"/>
</dbReference>
<evidence type="ECO:0000259" key="2">
    <source>
        <dbReference type="Pfam" id="PF01693"/>
    </source>
</evidence>